<reference evidence="1" key="3">
    <citation type="submission" date="2019-03" db="UniProtKB">
        <authorList>
            <consortium name="EnsemblPlants"/>
        </authorList>
    </citation>
    <scope>IDENTIFICATION</scope>
</reference>
<protein>
    <submittedName>
        <fullName evidence="1">Uncharacterized protein</fullName>
    </submittedName>
</protein>
<evidence type="ECO:0000313" key="2">
    <source>
        <dbReference type="Proteomes" id="UP000015105"/>
    </source>
</evidence>
<organism evidence="1 2">
    <name type="scientific">Aegilops tauschii subsp. strangulata</name>
    <name type="common">Goatgrass</name>
    <dbReference type="NCBI Taxonomy" id="200361"/>
    <lineage>
        <taxon>Eukaryota</taxon>
        <taxon>Viridiplantae</taxon>
        <taxon>Streptophyta</taxon>
        <taxon>Embryophyta</taxon>
        <taxon>Tracheophyta</taxon>
        <taxon>Spermatophyta</taxon>
        <taxon>Magnoliopsida</taxon>
        <taxon>Liliopsida</taxon>
        <taxon>Poales</taxon>
        <taxon>Poaceae</taxon>
        <taxon>BOP clade</taxon>
        <taxon>Pooideae</taxon>
        <taxon>Triticodae</taxon>
        <taxon>Triticeae</taxon>
        <taxon>Triticinae</taxon>
        <taxon>Aegilops</taxon>
    </lineage>
</organism>
<reference evidence="2" key="2">
    <citation type="journal article" date="2017" name="Nat. Plants">
        <title>The Aegilops tauschii genome reveals multiple impacts of transposons.</title>
        <authorList>
            <person name="Zhao G."/>
            <person name="Zou C."/>
            <person name="Li K."/>
            <person name="Wang K."/>
            <person name="Li T."/>
            <person name="Gao L."/>
            <person name="Zhang X."/>
            <person name="Wang H."/>
            <person name="Yang Z."/>
            <person name="Liu X."/>
            <person name="Jiang W."/>
            <person name="Mao L."/>
            <person name="Kong X."/>
            <person name="Jiao Y."/>
            <person name="Jia J."/>
        </authorList>
    </citation>
    <scope>NUCLEOTIDE SEQUENCE [LARGE SCALE GENOMIC DNA]</scope>
    <source>
        <strain evidence="2">cv. AL8/78</strain>
    </source>
</reference>
<dbReference type="EnsemblPlants" id="AET0Gv20014900.3">
    <property type="protein sequence ID" value="AET0Gv20014900.3"/>
    <property type="gene ID" value="AET0Gv20014900"/>
</dbReference>
<sequence>MASMMTSIPSLRISARRPSGKSTRCWTKVLLNRRLFAKLEGVHHDLSLDISQIHIDVDVDLPASARKGFNSLVLLTTWELSKHRNGCVFDGLRPSVSCLTENIRQEVQLRARARANGLHNIVGIG</sequence>
<dbReference type="AlphaFoldDB" id="A0A452XBW2"/>
<dbReference type="Gramene" id="AET0Gv20014900.3">
    <property type="protein sequence ID" value="AET0Gv20014900.3"/>
    <property type="gene ID" value="AET0Gv20014900"/>
</dbReference>
<name>A0A452XBW2_AEGTS</name>
<evidence type="ECO:0000313" key="1">
    <source>
        <dbReference type="EnsemblPlants" id="AET0Gv20014900.3"/>
    </source>
</evidence>
<accession>A0A452XBW2</accession>
<dbReference type="Proteomes" id="UP000015105">
    <property type="component" value="Unassembled WGS sequence"/>
</dbReference>
<proteinExistence type="predicted"/>
<reference evidence="2" key="1">
    <citation type="journal article" date="2014" name="Science">
        <title>Ancient hybridizations among the ancestral genomes of bread wheat.</title>
        <authorList>
            <consortium name="International Wheat Genome Sequencing Consortium,"/>
            <person name="Marcussen T."/>
            <person name="Sandve S.R."/>
            <person name="Heier L."/>
            <person name="Spannagl M."/>
            <person name="Pfeifer M."/>
            <person name="Jakobsen K.S."/>
            <person name="Wulff B.B."/>
            <person name="Steuernagel B."/>
            <person name="Mayer K.F."/>
            <person name="Olsen O.A."/>
        </authorList>
    </citation>
    <scope>NUCLEOTIDE SEQUENCE [LARGE SCALE GENOMIC DNA]</scope>
    <source>
        <strain evidence="2">cv. AL8/78</strain>
    </source>
</reference>
<keyword evidence="2" id="KW-1185">Reference proteome</keyword>